<evidence type="ECO:0000313" key="3">
    <source>
        <dbReference type="Proteomes" id="UP001308005"/>
    </source>
</evidence>
<dbReference type="RefSeq" id="WP_324697587.1">
    <property type="nucleotide sequence ID" value="NZ_JAYMYJ010000145.1"/>
</dbReference>
<feature type="domain" description="Bro-N" evidence="1">
    <location>
        <begin position="5"/>
        <end position="115"/>
    </location>
</feature>
<name>A0ABU6D1Q2_9GAMM</name>
<dbReference type="EMBL" id="JAYMYJ010000145">
    <property type="protein sequence ID" value="MEB4592989.1"/>
    <property type="molecule type" value="Genomic_DNA"/>
</dbReference>
<proteinExistence type="predicted"/>
<organism evidence="2 3">
    <name type="scientific">Candidatus Thiothrix phosphatis</name>
    <dbReference type="NCBI Taxonomy" id="3112415"/>
    <lineage>
        <taxon>Bacteria</taxon>
        <taxon>Pseudomonadati</taxon>
        <taxon>Pseudomonadota</taxon>
        <taxon>Gammaproteobacteria</taxon>
        <taxon>Thiotrichales</taxon>
        <taxon>Thiotrichaceae</taxon>
        <taxon>Thiothrix</taxon>
    </lineage>
</organism>
<dbReference type="InterPro" id="IPR003497">
    <property type="entry name" value="BRO_N_domain"/>
</dbReference>
<dbReference type="PROSITE" id="PS51750">
    <property type="entry name" value="BRO_N"/>
    <property type="match status" value="1"/>
</dbReference>
<reference evidence="3" key="1">
    <citation type="submission" date="2023-07" db="EMBL/GenBank/DDBJ databases">
        <title>The carbon used by Thiothrix.</title>
        <authorList>
            <person name="Chen L."/>
        </authorList>
    </citation>
    <scope>NUCLEOTIDE SEQUENCE [LARGE SCALE GENOMIC DNA]</scope>
</reference>
<evidence type="ECO:0000259" key="1">
    <source>
        <dbReference type="PROSITE" id="PS51750"/>
    </source>
</evidence>
<sequence length="188" mass="20927">MNTAIIGVQPTINPFSYESHEVRTVAVDDNVWFCAKDVYESLGLQWSGLKSSSLKNVPEKWVMPLQHQTTKGERDLIFISEPAVYQAIFRSNSPKAMEFTEWVCEEVLPAIRKTGFFGRVDPKTRVVVSKQVSALVSELVGCRNLMQQKYLIGEIRDLCNMIGKAMPDMAELHTEVGQGVLTFGGGAA</sequence>
<comment type="caution">
    <text evidence="2">The sequence shown here is derived from an EMBL/GenBank/DDBJ whole genome shotgun (WGS) entry which is preliminary data.</text>
</comment>
<dbReference type="Pfam" id="PF02498">
    <property type="entry name" value="Bro-N"/>
    <property type="match status" value="1"/>
</dbReference>
<keyword evidence="3" id="KW-1185">Reference proteome</keyword>
<dbReference type="Proteomes" id="UP001308005">
    <property type="component" value="Unassembled WGS sequence"/>
</dbReference>
<gene>
    <name evidence="2" type="ORF">VSS37_18560</name>
</gene>
<dbReference type="PANTHER" id="PTHR36180:SF2">
    <property type="entry name" value="BRO FAMILY PROTEIN"/>
    <property type="match status" value="1"/>
</dbReference>
<dbReference type="SMART" id="SM01040">
    <property type="entry name" value="Bro-N"/>
    <property type="match status" value="1"/>
</dbReference>
<accession>A0ABU6D1Q2</accession>
<evidence type="ECO:0000313" key="2">
    <source>
        <dbReference type="EMBL" id="MEB4592989.1"/>
    </source>
</evidence>
<dbReference type="PANTHER" id="PTHR36180">
    <property type="entry name" value="DNA-BINDING PROTEIN-RELATED-RELATED"/>
    <property type="match status" value="1"/>
</dbReference>
<protein>
    <submittedName>
        <fullName evidence="2">BRO family protein</fullName>
    </submittedName>
</protein>